<protein>
    <recommendedName>
        <fullName evidence="8">Methyltransferase</fullName>
        <ecNumber evidence="8">2.1.1.-</ecNumber>
    </recommendedName>
</protein>
<dbReference type="GO" id="GO:0003677">
    <property type="term" value="F:DNA binding"/>
    <property type="evidence" value="ECO:0007669"/>
    <property type="project" value="UniProtKB-KW"/>
</dbReference>
<dbReference type="InterPro" id="IPR001091">
    <property type="entry name" value="RM_Methyltransferase"/>
</dbReference>
<keyword evidence="6" id="KW-0238">DNA-binding</keyword>
<dbReference type="InterPro" id="IPR029063">
    <property type="entry name" value="SAM-dependent_MTases_sf"/>
</dbReference>
<dbReference type="GO" id="GO:0005737">
    <property type="term" value="C:cytoplasm"/>
    <property type="evidence" value="ECO:0007669"/>
    <property type="project" value="TreeGrafter"/>
</dbReference>
<comment type="similarity">
    <text evidence="1">Belongs to the N(4)/N(6)-methyltransferase family. N(4) subfamily.</text>
</comment>
<dbReference type="InterPro" id="IPR017985">
    <property type="entry name" value="MeTrfase_CN4_CS"/>
</dbReference>
<dbReference type="AlphaFoldDB" id="A0A7D4T0N5"/>
<proteinExistence type="inferred from homology"/>
<dbReference type="Proteomes" id="UP000504724">
    <property type="component" value="Chromosome"/>
</dbReference>
<dbReference type="GO" id="GO:0015667">
    <property type="term" value="F:site-specific DNA-methyltransferase (cytosine-N4-specific) activity"/>
    <property type="evidence" value="ECO:0007669"/>
    <property type="project" value="UniProtKB-EC"/>
</dbReference>
<evidence type="ECO:0000313" key="10">
    <source>
        <dbReference type="EMBL" id="QKI88905.1"/>
    </source>
</evidence>
<dbReference type="PANTHER" id="PTHR13370:SF3">
    <property type="entry name" value="TRNA (GUANINE(10)-N2)-METHYLTRANSFERASE HOMOLOG"/>
    <property type="match status" value="1"/>
</dbReference>
<evidence type="ECO:0000256" key="3">
    <source>
        <dbReference type="ARBA" id="ARBA00022679"/>
    </source>
</evidence>
<dbReference type="EC" id="2.1.1.-" evidence="8"/>
<dbReference type="CDD" id="cd02440">
    <property type="entry name" value="AdoMet_MTases"/>
    <property type="match status" value="1"/>
</dbReference>
<comment type="catalytic activity">
    <reaction evidence="7">
        <text>a 2'-deoxycytidine in DNA + S-adenosyl-L-methionine = an N(4)-methyl-2'-deoxycytidine in DNA + S-adenosyl-L-homocysteine + H(+)</text>
        <dbReference type="Rhea" id="RHEA:16857"/>
        <dbReference type="Rhea" id="RHEA-COMP:11369"/>
        <dbReference type="Rhea" id="RHEA-COMP:13674"/>
        <dbReference type="ChEBI" id="CHEBI:15378"/>
        <dbReference type="ChEBI" id="CHEBI:57856"/>
        <dbReference type="ChEBI" id="CHEBI:59789"/>
        <dbReference type="ChEBI" id="CHEBI:85452"/>
        <dbReference type="ChEBI" id="CHEBI:137933"/>
        <dbReference type="EC" id="2.1.1.113"/>
    </reaction>
</comment>
<evidence type="ECO:0000256" key="2">
    <source>
        <dbReference type="ARBA" id="ARBA00022603"/>
    </source>
</evidence>
<dbReference type="REBASE" id="402747">
    <property type="entry name" value="M.TspG2ORF4640P"/>
</dbReference>
<sequence length="358" mass="41015">MTSQSKTIRLELDSYKKSTSYAPLFMQGDCLKVLKSMPDQSIDMCITSPPYWGQRQYENGGIGLEKNHKEYIKDLCDIFLELKRVLKDEGSFWLNVGDTYKNKALLGIPWRIAFELIDEQGWILRNSVIWNKVKGAPDNSKDKLRNIHENVFHFVKKSKGYYYNADAVRKKPREAKVENGAVVSATGVSGVRYKRQIELSTDLNMEEKKNALNALDETLEKISRGELSDFRMIIRGQQRATHSDSEKVSGRAKELRDKGFCILRYHPKGSKPSDVWDILPEDTQKRKKHYAAYPEDLCKIPILATCPPDGIVFDPFCGTGTTMLVAKSFNRKSIGVDLSKEYIELAEERCSEWHQQTI</sequence>
<evidence type="ECO:0000256" key="7">
    <source>
        <dbReference type="ARBA" id="ARBA00049120"/>
    </source>
</evidence>
<keyword evidence="4" id="KW-0949">S-adenosyl-L-methionine</keyword>
<dbReference type="EMBL" id="CP054020">
    <property type="protein sequence ID" value="QKI88905.1"/>
    <property type="molecule type" value="Genomic_DNA"/>
</dbReference>
<keyword evidence="5" id="KW-0680">Restriction system</keyword>
<accession>A0A7D4T0N5</accession>
<evidence type="ECO:0000259" key="9">
    <source>
        <dbReference type="Pfam" id="PF01555"/>
    </source>
</evidence>
<dbReference type="KEGG" id="txa:HQN79_04640"/>
<dbReference type="PRINTS" id="PR00508">
    <property type="entry name" value="S21N4MTFRASE"/>
</dbReference>
<dbReference type="PROSITE" id="PS00093">
    <property type="entry name" value="N4_MTASE"/>
    <property type="match status" value="1"/>
</dbReference>
<gene>
    <name evidence="10" type="ORF">HQN79_04640</name>
</gene>
<dbReference type="Pfam" id="PF01555">
    <property type="entry name" value="N6_N4_Mtase"/>
    <property type="match status" value="1"/>
</dbReference>
<evidence type="ECO:0000256" key="4">
    <source>
        <dbReference type="ARBA" id="ARBA00022691"/>
    </source>
</evidence>
<dbReference type="PANTHER" id="PTHR13370">
    <property type="entry name" value="RNA METHYLASE-RELATED"/>
    <property type="match status" value="1"/>
</dbReference>
<feature type="domain" description="DNA methylase N-4/N-6" evidence="9">
    <location>
        <begin position="42"/>
        <end position="348"/>
    </location>
</feature>
<dbReference type="SUPFAM" id="SSF53335">
    <property type="entry name" value="S-adenosyl-L-methionine-dependent methyltransferases"/>
    <property type="match status" value="1"/>
</dbReference>
<keyword evidence="11" id="KW-1185">Reference proteome</keyword>
<evidence type="ECO:0000256" key="8">
    <source>
        <dbReference type="RuleBase" id="RU362026"/>
    </source>
</evidence>
<dbReference type="Gene3D" id="3.40.50.150">
    <property type="entry name" value="Vaccinia Virus protein VP39"/>
    <property type="match status" value="1"/>
</dbReference>
<evidence type="ECO:0000256" key="6">
    <source>
        <dbReference type="ARBA" id="ARBA00023125"/>
    </source>
</evidence>
<evidence type="ECO:0000256" key="1">
    <source>
        <dbReference type="ARBA" id="ARBA00010203"/>
    </source>
</evidence>
<reference evidence="10 11" key="1">
    <citation type="submission" date="2020-05" db="EMBL/GenBank/DDBJ databases">
        <title>Thiomicrorhabdus sediminis sp.nov. and Thiomicrorhabdus xiamenensis sp.nov., novel sulfur-oxidizing bacteria isolated from coastal sediment.</title>
        <authorList>
            <person name="Liu X."/>
        </authorList>
    </citation>
    <scope>NUCLEOTIDE SEQUENCE [LARGE SCALE GENOMIC DNA]</scope>
    <source>
        <strain evidence="10 11">G2</strain>
    </source>
</reference>
<keyword evidence="3 10" id="KW-0808">Transferase</keyword>
<keyword evidence="2 10" id="KW-0489">Methyltransferase</keyword>
<evidence type="ECO:0000256" key="5">
    <source>
        <dbReference type="ARBA" id="ARBA00022747"/>
    </source>
</evidence>
<dbReference type="GO" id="GO:0032259">
    <property type="term" value="P:methylation"/>
    <property type="evidence" value="ECO:0007669"/>
    <property type="project" value="UniProtKB-KW"/>
</dbReference>
<evidence type="ECO:0000313" key="11">
    <source>
        <dbReference type="Proteomes" id="UP000504724"/>
    </source>
</evidence>
<dbReference type="InterPro" id="IPR002941">
    <property type="entry name" value="DNA_methylase_N4/N6"/>
</dbReference>
<dbReference type="GO" id="GO:0009307">
    <property type="term" value="P:DNA restriction-modification system"/>
    <property type="evidence" value="ECO:0007669"/>
    <property type="project" value="UniProtKB-KW"/>
</dbReference>
<dbReference type="GO" id="GO:0008170">
    <property type="term" value="F:N-methyltransferase activity"/>
    <property type="evidence" value="ECO:0007669"/>
    <property type="project" value="InterPro"/>
</dbReference>
<name>A0A7D4T0N5_9GAMM</name>
<organism evidence="10 11">
    <name type="scientific">Thiomicrorhabdus xiamenensis</name>
    <dbReference type="NCBI Taxonomy" id="2739063"/>
    <lineage>
        <taxon>Bacteria</taxon>
        <taxon>Pseudomonadati</taxon>
        <taxon>Pseudomonadota</taxon>
        <taxon>Gammaproteobacteria</taxon>
        <taxon>Thiotrichales</taxon>
        <taxon>Piscirickettsiaceae</taxon>
        <taxon>Thiomicrorhabdus</taxon>
    </lineage>
</organism>